<feature type="zinc finger region" description="C3H1-type" evidence="4">
    <location>
        <begin position="299"/>
        <end position="326"/>
    </location>
</feature>
<sequence>MSTNEEIRRQIELLSGAIKLHKHHPGQSYPQPHAATSARPAYSYKPPLKLGQTNRAWRRNPHPSHSPVQPSLPAQQLHQSQHLRSTVSGSEPSASSVSPQAPNAPLSHPAQPIATSYIRQHNSLVRLGHQQTRPHWNGITNVTESNAPFKRIHTEPVTQARKTIKVSRNKRLVVKNGILHHSNGRTLVSTALVANNSTNRDKEQPASLGSLYSRPFHTKNGSGSTQSLLSHHLKYRRSKTSRRVLVDGTEFRLDHSGHRLVRVAAHSNNASSKVTPKRVIMNGVKSGQQSWRHKAWRPQKKRKYCQFYRYGRCDKGEKCRFIHDPLRITLCFSFLKSGVCSDPSGCKLSHKPSDANTPFCVHFEHGRCVNESCPYLHVKLSPNAFVCTDFSMEGYCEKGTLCTLRHVFLCPDFEKDGKCARGDKCCLPHRPKNSGDHRYSSRGASFESSGGAFHSNVYTDADEEFLLPPRPDFSQLELELQDTAQSTEEDDDPNCRDDTSDDLDDEEEEEEEEERGEAFSDDENSYEEDGGSVDDSSDRPDIITIDISSDEEANLDEHTSYDRDSDSDYLPVSPSGCHSAQNEPYVVLGRDKDHPISLEDDQDYIL</sequence>
<dbReference type="InterPro" id="IPR000571">
    <property type="entry name" value="Znf_CCCH"/>
</dbReference>
<evidence type="ECO:0000259" key="6">
    <source>
        <dbReference type="PROSITE" id="PS50103"/>
    </source>
</evidence>
<organism evidence="7 8">
    <name type="scientific">Batrachochytrium salamandrivorans</name>
    <dbReference type="NCBI Taxonomy" id="1357716"/>
    <lineage>
        <taxon>Eukaryota</taxon>
        <taxon>Fungi</taxon>
        <taxon>Fungi incertae sedis</taxon>
        <taxon>Chytridiomycota</taxon>
        <taxon>Chytridiomycota incertae sedis</taxon>
        <taxon>Chytridiomycetes</taxon>
        <taxon>Rhizophydiales</taxon>
        <taxon>Rhizophydiales incertae sedis</taxon>
        <taxon>Batrachochytrium</taxon>
    </lineage>
</organism>
<keyword evidence="3 4" id="KW-0862">Zinc</keyword>
<accession>A0ABQ8EXA6</accession>
<dbReference type="SMART" id="SM00356">
    <property type="entry name" value="ZnF_C3H1"/>
    <property type="match status" value="5"/>
</dbReference>
<dbReference type="InterPro" id="IPR036855">
    <property type="entry name" value="Znf_CCCH_sf"/>
</dbReference>
<gene>
    <name evidence="7" type="ORF">BASA50_010947</name>
</gene>
<feature type="region of interest" description="Disordered" evidence="5">
    <location>
        <begin position="22"/>
        <end position="110"/>
    </location>
</feature>
<feature type="domain" description="C3H1-type" evidence="6">
    <location>
        <begin position="404"/>
        <end position="432"/>
    </location>
</feature>
<protein>
    <recommendedName>
        <fullName evidence="6">C3H1-type domain-containing protein</fullName>
    </recommendedName>
</protein>
<proteinExistence type="predicted"/>
<dbReference type="SUPFAM" id="SSF90229">
    <property type="entry name" value="CCCH zinc finger"/>
    <property type="match status" value="2"/>
</dbReference>
<feature type="domain" description="C3H1-type" evidence="6">
    <location>
        <begin position="299"/>
        <end position="326"/>
    </location>
</feature>
<feature type="compositionally biased region" description="Acidic residues" evidence="5">
    <location>
        <begin position="499"/>
        <end position="532"/>
    </location>
</feature>
<evidence type="ECO:0000256" key="2">
    <source>
        <dbReference type="ARBA" id="ARBA00022771"/>
    </source>
</evidence>
<dbReference type="Gene3D" id="4.10.1000.10">
    <property type="entry name" value="Zinc finger, CCCH-type"/>
    <property type="match status" value="2"/>
</dbReference>
<evidence type="ECO:0000256" key="4">
    <source>
        <dbReference type="PROSITE-ProRule" id="PRU00723"/>
    </source>
</evidence>
<comment type="caution">
    <text evidence="7">The sequence shown here is derived from an EMBL/GenBank/DDBJ whole genome shotgun (WGS) entry which is preliminary data.</text>
</comment>
<dbReference type="PANTHER" id="PTHR46156:SF1">
    <property type="entry name" value="ZINC FINGER CCCH DOMAIN-CONTAINING PROTEIN 3"/>
    <property type="match status" value="1"/>
</dbReference>
<feature type="domain" description="C3H1-type" evidence="6">
    <location>
        <begin position="354"/>
        <end position="380"/>
    </location>
</feature>
<feature type="zinc finger region" description="C3H1-type" evidence="4">
    <location>
        <begin position="330"/>
        <end position="353"/>
    </location>
</feature>
<dbReference type="PROSITE" id="PS50103">
    <property type="entry name" value="ZF_C3H1"/>
    <property type="match status" value="4"/>
</dbReference>
<evidence type="ECO:0000256" key="3">
    <source>
        <dbReference type="ARBA" id="ARBA00022833"/>
    </source>
</evidence>
<reference evidence="7 8" key="1">
    <citation type="submission" date="2021-02" db="EMBL/GenBank/DDBJ databases">
        <title>Variation within the Batrachochytrium salamandrivorans European outbreak.</title>
        <authorList>
            <person name="Kelly M."/>
            <person name="Pasmans F."/>
            <person name="Shea T.P."/>
            <person name="Munoz J.F."/>
            <person name="Carranza S."/>
            <person name="Cuomo C.A."/>
            <person name="Martel A."/>
        </authorList>
    </citation>
    <scope>NUCLEOTIDE SEQUENCE [LARGE SCALE GENOMIC DNA]</scope>
    <source>
        <strain evidence="7 8">AMFP18/2</strain>
    </source>
</reference>
<dbReference type="PANTHER" id="PTHR46156">
    <property type="entry name" value="CCCH ZINGC FINGER"/>
    <property type="match status" value="1"/>
</dbReference>
<keyword evidence="2 4" id="KW-0863">Zinc-finger</keyword>
<evidence type="ECO:0000256" key="5">
    <source>
        <dbReference type="SAM" id="MobiDB-lite"/>
    </source>
</evidence>
<keyword evidence="1 4" id="KW-0479">Metal-binding</keyword>
<evidence type="ECO:0000313" key="7">
    <source>
        <dbReference type="EMBL" id="KAH6588085.1"/>
    </source>
</evidence>
<feature type="domain" description="C3H1-type" evidence="6">
    <location>
        <begin position="330"/>
        <end position="353"/>
    </location>
</feature>
<dbReference type="EMBL" id="JAFCIX010000545">
    <property type="protein sequence ID" value="KAH6588085.1"/>
    <property type="molecule type" value="Genomic_DNA"/>
</dbReference>
<feature type="zinc finger region" description="C3H1-type" evidence="4">
    <location>
        <begin position="354"/>
        <end position="380"/>
    </location>
</feature>
<feature type="region of interest" description="Disordered" evidence="5">
    <location>
        <begin position="482"/>
        <end position="584"/>
    </location>
</feature>
<evidence type="ECO:0000313" key="8">
    <source>
        <dbReference type="Proteomes" id="UP001648503"/>
    </source>
</evidence>
<evidence type="ECO:0000256" key="1">
    <source>
        <dbReference type="ARBA" id="ARBA00022723"/>
    </source>
</evidence>
<feature type="compositionally biased region" description="Low complexity" evidence="5">
    <location>
        <begin position="85"/>
        <end position="105"/>
    </location>
</feature>
<feature type="compositionally biased region" description="Polar residues" evidence="5">
    <location>
        <begin position="66"/>
        <end position="84"/>
    </location>
</feature>
<feature type="compositionally biased region" description="Basic and acidic residues" evidence="5">
    <location>
        <begin position="555"/>
        <end position="566"/>
    </location>
</feature>
<keyword evidence="8" id="KW-1185">Reference proteome</keyword>
<dbReference type="Proteomes" id="UP001648503">
    <property type="component" value="Unassembled WGS sequence"/>
</dbReference>
<name>A0ABQ8EXA6_9FUNG</name>
<feature type="zinc finger region" description="C3H1-type" evidence="4">
    <location>
        <begin position="404"/>
        <end position="432"/>
    </location>
</feature>
<feature type="region of interest" description="Disordered" evidence="5">
    <location>
        <begin position="198"/>
        <end position="227"/>
    </location>
</feature>